<evidence type="ECO:0000259" key="7">
    <source>
        <dbReference type="Pfam" id="PF13086"/>
    </source>
</evidence>
<sequence length="2336" mass="262724">MTARVPTKTELLTRWRGIEEEEDTDDGLQPHRFQQLKEEWFADAFNVLISLPKESHIWCGSWDIMGPLLETFYNYFKDEGHDSPLRRLWKRISMEMQHCIQCICQHHQAKDMYSLEYELSSIGPLLDVLRRLDEERVTQYLRDINHRISQGEYDVAQDNTEVVSIIYEVLMFPVLLDDQSLFTEFGKFIEAVDDIHELALDGQQQFPGAYALFFFNRRVRSVGHRLAASMGKLRMATDLEPLQPLLKKFICFLETEVLPSTSKMLRPRVQLDRLSVWLGIKSLLGFLEPPAFEEGILERYPIFLDIVLNHISSDSLEFSHAVTCLRLLFEMLGCKLWLRSTLSPSVMRNTLLGQCFHTRHEKSHKDIFDLFQPFLQSLEALQDGEHEKQRRHFLYFLLHQVPVSRNFSILARQKACQIALHIVHRGYKMNPPCPPFECAHMWGPSLVSTLKDSSLHSSLRQPAFELIQSIIVSDAAALIQSMLDSCIVPHSNDSSMNHNFNDAEDESIPMFAPNEMDDNCWGGFSIQSNIVSTEFKQWMCIPMLWIDVLVEIDPLVLPVSFSKAVFWARSRFSMVESETTAEGELPLRTWISSSLEISSSLGWKVPTGSDDGGDGKESRNSLKVCTMLLPLIKTYNRLTAHFLLLLGQGELKKQWTWEPRMGESLILSLFDSSDNVRQFGKHVLEQISNTKGLSCGLEFLCSSEYSLSSIFLGMTHALKLVQMDSILLKFQNLHHLFFILRKLLQEGDSPNSALPKSSSNHTDIPKTSSEGGFLRQPVLDASMLKFGEKSSKINSKLLQRFSYLLSKAAWPSIWRLLVEGKEFLDYSFCQMTCVRLLEIIPIVFERFNPSFIALSGTKMTVKDGSGFNWLHDLMDWGKSSLKVVLTYWKRAVISLLNSIKGSCSLSAASTIRAIENLISLDDAVVDELTEKIAHLTILLSKTEKHHIAETNLGSNSLVLEDFPSGCKFFTSKSKSFLVEDVDRRTLATRFEAEKEDISEVIVLSDDESKEYISPTVAFPSESDAGQCILVAPSGDENDAQADFGKNKILVAEASKYVVEKNNEINDKGSSMLALKEQASRDSRARPATSSVLKSKDVNVKPREMDSACILNDRNDLKVLSDEATGYKSKNQSCETAVSAGGYAVLKQVVSDAADDPLELELNSSRNKKTNIAKSIFPVPKRKVIQLKTPVDNRAIHLHRHMVGAKRFKPPRLDDWYRSILELDYFAMVGLASVSEDKIRTVRHLKEVPVCFQSSEQYVEIFRPLILEEFKAQLHSSFVEMSSWDEMYLGSISVLSIERVDDFHLVRFAYDENNSVASKSFSENDLLLLTKELPQKSPQGAHMVGKVDRRERDNKRKMVLLIIRFYLLNGSPRLHQARKNLIERSKWHASRIMSITPQLREFQALSSIKDIPILPTILKPEANTIPQHESKVGDLSKLSQPLQQTLKSSFNVSQLQAIDISTGSGNMTKDLELSLIQGPPGTGKTRTILAIVSALLASTSQRTNKAKSSVTGSLKQDNVLHSDSRPHISQTVAVARAWQNAALARQLNEDKQRSSKSIDCAMKRRVLICAQSNAAVDELVSRISNLGLYDSDGKMYKPYLVRVGNVKTVHPNSLPFFIDTLVDQQLAEERMSSNDVKNDFGTNSSTELRCNLEKLVDRIKYYEVKCANLRDENPDLKSSVETHKGDDEREMSLKEMELKLRKLYEQKKQIYKDISIAQAFEKKTNEEVKALKHKLRKSILREAEIVVSTLSGCGGDLYGVCAESMLSCKFGSPSENTLFDAVVIDEAAQALEPATLIPLQLLKSNATRCIMVGDPKQLPATVLSNVASKFLYECSMFERLQRAGHPVVMLTRQYRMHPEICQFPSQHFYDGKLLNGDGMSGKTVPFHETKGLGPYIFFDIVDGKELRGKSGGAFSLYNVHEADAAVELVKFFKKRHPTEFSRVRIGIITPYKCQLSLLRSRFSHSFGASLMIDMEFNTVDGFQGREVDILILSTVRAADSSSTSGMNSSGIGFVADARRMNVALTRAKLSLWVLGNSRTLQVNPDWAALMRDAKERNLVASVKVPYDSMFKTGTLRSSYPQIMANNSRNLKHAENVRSARHHARPSGKETFESEGKDVVAAAQCTRTSDGNLMEARKDIHGYKSCATSQHNASVKKDSIPPVAGSINRSSKAAKAAVLVEHGEDFGSKSGRIAEKKSNMVNISRGKRKVDCVKSSNLEHAERGMVDNHALQISHTSKRLKESPECDTIRINQEALAPPIEASSKEEHSNSIALSQSDTAKESIVKRKQQREAVDAILFSSLIPSKKSEMSTKHTSDKRPHSFSNVHGGMKPPKGRKG</sequence>
<dbReference type="SUPFAM" id="SSF52540">
    <property type="entry name" value="P-loop containing nucleoside triphosphate hydrolases"/>
    <property type="match status" value="1"/>
</dbReference>
<dbReference type="KEGG" id="mcha:111014831"/>
<organism evidence="10 11">
    <name type="scientific">Momordica charantia</name>
    <name type="common">Bitter gourd</name>
    <name type="synonym">Balsam pear</name>
    <dbReference type="NCBI Taxonomy" id="3673"/>
    <lineage>
        <taxon>Eukaryota</taxon>
        <taxon>Viridiplantae</taxon>
        <taxon>Streptophyta</taxon>
        <taxon>Embryophyta</taxon>
        <taxon>Tracheophyta</taxon>
        <taxon>Spermatophyta</taxon>
        <taxon>Magnoliopsida</taxon>
        <taxon>eudicotyledons</taxon>
        <taxon>Gunneridae</taxon>
        <taxon>Pentapetalae</taxon>
        <taxon>rosids</taxon>
        <taxon>fabids</taxon>
        <taxon>Cucurbitales</taxon>
        <taxon>Cucurbitaceae</taxon>
        <taxon>Momordiceae</taxon>
        <taxon>Momordica</taxon>
    </lineage>
</organism>
<evidence type="ECO:0000256" key="3">
    <source>
        <dbReference type="ARBA" id="ARBA00022806"/>
    </source>
</evidence>
<gene>
    <name evidence="11" type="primary">LOC111014831</name>
</gene>
<feature type="region of interest" description="Disordered" evidence="6">
    <location>
        <begin position="751"/>
        <end position="772"/>
    </location>
</feature>
<dbReference type="Pfam" id="PF13087">
    <property type="entry name" value="AAA_12"/>
    <property type="match status" value="1"/>
</dbReference>
<feature type="compositionally biased region" description="Basic and acidic residues" evidence="6">
    <location>
        <begin position="2304"/>
        <end position="2318"/>
    </location>
</feature>
<evidence type="ECO:0000313" key="10">
    <source>
        <dbReference type="Proteomes" id="UP000504603"/>
    </source>
</evidence>
<keyword evidence="5" id="KW-0175">Coiled coil</keyword>
<reference evidence="11" key="1">
    <citation type="submission" date="2025-08" db="UniProtKB">
        <authorList>
            <consortium name="RefSeq"/>
        </authorList>
    </citation>
    <scope>IDENTIFICATION</scope>
    <source>
        <strain evidence="11">OHB3-1</strain>
    </source>
</reference>
<evidence type="ECO:0000259" key="9">
    <source>
        <dbReference type="Pfam" id="PF23576"/>
    </source>
</evidence>
<dbReference type="GO" id="GO:0004386">
    <property type="term" value="F:helicase activity"/>
    <property type="evidence" value="ECO:0007669"/>
    <property type="project" value="UniProtKB-KW"/>
</dbReference>
<dbReference type="InterPro" id="IPR047187">
    <property type="entry name" value="SF1_C_Upf1"/>
</dbReference>
<dbReference type="InterPro" id="IPR041677">
    <property type="entry name" value="DNA2/NAM7_AAA_11"/>
</dbReference>
<dbReference type="GO" id="GO:0016787">
    <property type="term" value="F:hydrolase activity"/>
    <property type="evidence" value="ECO:0007669"/>
    <property type="project" value="UniProtKB-KW"/>
</dbReference>
<dbReference type="RefSeq" id="XP_022145363.1">
    <property type="nucleotide sequence ID" value="XM_022289671.1"/>
</dbReference>
<keyword evidence="10" id="KW-1185">Reference proteome</keyword>
<dbReference type="InterPro" id="IPR056474">
    <property type="entry name" value="SEN1_barrel"/>
</dbReference>
<evidence type="ECO:0000256" key="4">
    <source>
        <dbReference type="ARBA" id="ARBA00022840"/>
    </source>
</evidence>
<evidence type="ECO:0000256" key="5">
    <source>
        <dbReference type="SAM" id="Coils"/>
    </source>
</evidence>
<feature type="region of interest" description="Disordered" evidence="6">
    <location>
        <begin position="2256"/>
        <end position="2336"/>
    </location>
</feature>
<evidence type="ECO:0000313" key="11">
    <source>
        <dbReference type="RefSeq" id="XP_022145363.1"/>
    </source>
</evidence>
<keyword evidence="2" id="KW-0378">Hydrolase</keyword>
<name>A0A6J1CVR8_MOMCH</name>
<protein>
    <submittedName>
        <fullName evidence="11">Uncharacterized protein LOC111014831</fullName>
    </submittedName>
</protein>
<dbReference type="InterPro" id="IPR027417">
    <property type="entry name" value="P-loop_NTPase"/>
</dbReference>
<feature type="coiled-coil region" evidence="5">
    <location>
        <begin position="1651"/>
        <end position="1712"/>
    </location>
</feature>
<keyword evidence="3" id="KW-0347">Helicase</keyword>
<feature type="domain" description="Helicase SEN1 beta-barrel" evidence="9">
    <location>
        <begin position="1286"/>
        <end position="1391"/>
    </location>
</feature>
<dbReference type="PANTHER" id="PTHR10887:SF495">
    <property type="entry name" value="HELICASE SENATAXIN ISOFORM X1-RELATED"/>
    <property type="match status" value="1"/>
</dbReference>
<dbReference type="GO" id="GO:0005694">
    <property type="term" value="C:chromosome"/>
    <property type="evidence" value="ECO:0007669"/>
    <property type="project" value="UniProtKB-ARBA"/>
</dbReference>
<dbReference type="InterPro" id="IPR045055">
    <property type="entry name" value="DNA2/NAM7-like"/>
</dbReference>
<evidence type="ECO:0000256" key="2">
    <source>
        <dbReference type="ARBA" id="ARBA00022801"/>
    </source>
</evidence>
<accession>A0A6J1CVR8</accession>
<dbReference type="Proteomes" id="UP000504603">
    <property type="component" value="Unplaced"/>
</dbReference>
<dbReference type="FunFam" id="3.40.50.300:FF:000326">
    <property type="entry name" value="P-loop containing nucleoside triphosphate hydrolase"/>
    <property type="match status" value="1"/>
</dbReference>
<feature type="domain" description="DNA2/NAM7 helicase helicase" evidence="7">
    <location>
        <begin position="1449"/>
        <end position="1824"/>
    </location>
</feature>
<dbReference type="Gene3D" id="3.40.50.300">
    <property type="entry name" value="P-loop containing nucleotide triphosphate hydrolases"/>
    <property type="match status" value="2"/>
</dbReference>
<evidence type="ECO:0000259" key="8">
    <source>
        <dbReference type="Pfam" id="PF13087"/>
    </source>
</evidence>
<keyword evidence="1" id="KW-0547">Nucleotide-binding</keyword>
<dbReference type="Pfam" id="PF23576">
    <property type="entry name" value="SEN1_barrel"/>
    <property type="match status" value="1"/>
</dbReference>
<evidence type="ECO:0000256" key="1">
    <source>
        <dbReference type="ARBA" id="ARBA00022741"/>
    </source>
</evidence>
<dbReference type="InterPro" id="IPR041679">
    <property type="entry name" value="DNA2/NAM7-like_C"/>
</dbReference>
<dbReference type="Pfam" id="PF13086">
    <property type="entry name" value="AAA_11"/>
    <property type="match status" value="1"/>
</dbReference>
<dbReference type="GeneID" id="111014831"/>
<feature type="compositionally biased region" description="Basic and acidic residues" evidence="6">
    <location>
        <begin position="2277"/>
        <end position="2292"/>
    </location>
</feature>
<dbReference type="CDD" id="cd18808">
    <property type="entry name" value="SF1_C_Upf1"/>
    <property type="match status" value="1"/>
</dbReference>
<feature type="compositionally biased region" description="Polar residues" evidence="6">
    <location>
        <begin position="751"/>
        <end position="770"/>
    </location>
</feature>
<feature type="domain" description="DNA2/NAM7 helicase-like C-terminal" evidence="8">
    <location>
        <begin position="1831"/>
        <end position="2036"/>
    </location>
</feature>
<evidence type="ECO:0000256" key="6">
    <source>
        <dbReference type="SAM" id="MobiDB-lite"/>
    </source>
</evidence>
<dbReference type="OrthoDB" id="6513042at2759"/>
<dbReference type="CDD" id="cd18042">
    <property type="entry name" value="DEXXQc_SETX"/>
    <property type="match status" value="1"/>
</dbReference>
<dbReference type="GO" id="GO:0005524">
    <property type="term" value="F:ATP binding"/>
    <property type="evidence" value="ECO:0007669"/>
    <property type="project" value="UniProtKB-KW"/>
</dbReference>
<dbReference type="PANTHER" id="PTHR10887">
    <property type="entry name" value="DNA2/NAM7 HELICASE FAMILY"/>
    <property type="match status" value="1"/>
</dbReference>
<keyword evidence="4" id="KW-0067">ATP-binding</keyword>
<proteinExistence type="predicted"/>